<proteinExistence type="predicted"/>
<keyword evidence="2" id="KW-1185">Reference proteome</keyword>
<protein>
    <submittedName>
        <fullName evidence="1">Uncharacterized protein</fullName>
    </submittedName>
</protein>
<gene>
    <name evidence="1" type="ORF">L3X38_025301</name>
</gene>
<name>A0AAD4Z7V2_PRUDU</name>
<evidence type="ECO:0000313" key="2">
    <source>
        <dbReference type="Proteomes" id="UP001054821"/>
    </source>
</evidence>
<dbReference type="AlphaFoldDB" id="A0AAD4Z7V2"/>
<organism evidence="1 2">
    <name type="scientific">Prunus dulcis</name>
    <name type="common">Almond</name>
    <name type="synonym">Amygdalus dulcis</name>
    <dbReference type="NCBI Taxonomy" id="3755"/>
    <lineage>
        <taxon>Eukaryota</taxon>
        <taxon>Viridiplantae</taxon>
        <taxon>Streptophyta</taxon>
        <taxon>Embryophyta</taxon>
        <taxon>Tracheophyta</taxon>
        <taxon>Spermatophyta</taxon>
        <taxon>Magnoliopsida</taxon>
        <taxon>eudicotyledons</taxon>
        <taxon>Gunneridae</taxon>
        <taxon>Pentapetalae</taxon>
        <taxon>rosids</taxon>
        <taxon>fabids</taxon>
        <taxon>Rosales</taxon>
        <taxon>Rosaceae</taxon>
        <taxon>Amygdaloideae</taxon>
        <taxon>Amygdaleae</taxon>
        <taxon>Prunus</taxon>
    </lineage>
</organism>
<comment type="caution">
    <text evidence="1">The sequence shown here is derived from an EMBL/GenBank/DDBJ whole genome shotgun (WGS) entry which is preliminary data.</text>
</comment>
<reference evidence="1 2" key="1">
    <citation type="journal article" date="2022" name="G3 (Bethesda)">
        <title>Whole-genome sequence and methylome profiling of the almond [Prunus dulcis (Mill.) D.A. Webb] cultivar 'Nonpareil'.</title>
        <authorList>
            <person name="D'Amico-Willman K.M."/>
            <person name="Ouma W.Z."/>
            <person name="Meulia T."/>
            <person name="Sideli G.M."/>
            <person name="Gradziel T.M."/>
            <person name="Fresnedo-Ramirez J."/>
        </authorList>
    </citation>
    <scope>NUCLEOTIDE SEQUENCE [LARGE SCALE GENOMIC DNA]</scope>
    <source>
        <strain evidence="1">Clone GOH B32 T37-40</strain>
    </source>
</reference>
<accession>A0AAD4Z7V2</accession>
<dbReference type="EMBL" id="JAJFAZ020000004">
    <property type="protein sequence ID" value="KAI5335168.1"/>
    <property type="molecule type" value="Genomic_DNA"/>
</dbReference>
<dbReference type="Proteomes" id="UP001054821">
    <property type="component" value="Chromosome 4"/>
</dbReference>
<sequence length="26" mass="3079">MFRQFDPSVDYGVWQHVVSELHSSEV</sequence>
<evidence type="ECO:0000313" key="1">
    <source>
        <dbReference type="EMBL" id="KAI5335168.1"/>
    </source>
</evidence>